<dbReference type="InterPro" id="IPR001881">
    <property type="entry name" value="EGF-like_Ca-bd_dom"/>
</dbReference>
<comment type="subcellular location">
    <subcellularLocation>
        <location evidence="1">Membrane</location>
        <topology evidence="1">Multi-pass membrane protein</topology>
    </subcellularLocation>
</comment>
<feature type="domain" description="EGF-like" evidence="19">
    <location>
        <begin position="306"/>
        <end position="349"/>
    </location>
</feature>
<feature type="domain" description="EGF-like" evidence="19">
    <location>
        <begin position="87"/>
        <end position="130"/>
    </location>
</feature>
<evidence type="ECO:0000256" key="1">
    <source>
        <dbReference type="ARBA" id="ARBA00004141"/>
    </source>
</evidence>
<feature type="disulfide bond" evidence="17">
    <location>
        <begin position="75"/>
        <end position="84"/>
    </location>
</feature>
<keyword evidence="9" id="KW-1133">Transmembrane helix</keyword>
<dbReference type="PRINTS" id="PR01078">
    <property type="entry name" value="AMINACHANNEL"/>
</dbReference>
<feature type="disulfide bond" evidence="17">
    <location>
        <begin position="257"/>
        <end position="266"/>
    </location>
</feature>
<keyword evidence="8" id="KW-0677">Repeat</keyword>
<evidence type="ECO:0000256" key="5">
    <source>
        <dbReference type="ARBA" id="ARBA00022536"/>
    </source>
</evidence>
<keyword evidence="7" id="KW-0732">Signal</keyword>
<dbReference type="PANTHER" id="PTHR12916">
    <property type="entry name" value="CYTOCHROME C OXIDASE POLYPEPTIDE VIC-2"/>
    <property type="match status" value="1"/>
</dbReference>
<feature type="domain" description="EGF-like" evidence="19">
    <location>
        <begin position="605"/>
        <end position="647"/>
    </location>
</feature>
<dbReference type="InterPro" id="IPR000152">
    <property type="entry name" value="EGF-type_Asp/Asn_hydroxyl_site"/>
</dbReference>
<feature type="domain" description="EGF-like" evidence="19">
    <location>
        <begin position="47"/>
        <end position="85"/>
    </location>
</feature>
<organism evidence="20 21">
    <name type="scientific">Panagrolaimus superbus</name>
    <dbReference type="NCBI Taxonomy" id="310955"/>
    <lineage>
        <taxon>Eukaryota</taxon>
        <taxon>Metazoa</taxon>
        <taxon>Ecdysozoa</taxon>
        <taxon>Nematoda</taxon>
        <taxon>Chromadorea</taxon>
        <taxon>Rhabditida</taxon>
        <taxon>Tylenchina</taxon>
        <taxon>Panagrolaimomorpha</taxon>
        <taxon>Panagrolaimoidea</taxon>
        <taxon>Panagrolaimidae</taxon>
        <taxon>Panagrolaimus</taxon>
    </lineage>
</organism>
<feature type="disulfide bond" evidence="17">
    <location>
        <begin position="294"/>
        <end position="303"/>
    </location>
</feature>
<sequence>MITPNIVIVQLDSQEQIVKHGGKCVADSSGTEVCECLDIWKGTNCEIFESCLYWTCDNGGACYANSTDNIPKCSCVIGWEGKHCETMTDNCSPNPCIYTNAGVSQTAPCINKIADYTCSCPSGTSTKNCSVNYDDCKKSGSNNICTSVDKSATCVDGLDDYTCTCGAAYYGVKCEITDNCKPNPCNYTEYGVIKQANCKNKVADFECSCPSGANGKTCSDNSDDCQRSGKGLQDNLCNTADKNANCSDGLDSYKCSCSVAYSGIDCKTYNACYNIVCKNGGTCSTVDNQPLCACVKGYEGTLCETITNNCDPNPCIYEEWGVQKKATCTNKVADYTCTCPFGTTSKNCSINMDDCKWNGAHTTNLCNTADKDATCLDGLNNYTCICGPAYTGPQSYNACFNVTCENAGNCSTVSNKPKCTCVKGYEGPLCETVTDNCSPNPCIYTEFGVKNETICTNQIGDYTCDCPSGSQGKNCTDNPDDCKKSGSNNICTSVDKKATCLDGLNEYKCACSAAYKDDLCTTYDACFNITCSNGGTCSTVDNKFKCTCPIGWEGDKCQIMINNCNPNPCVYTEFGVKKNAACTNKLADYDCSCPAGTSGKNCEFNNDDCIFNGTSVCNTADMDATCSDGLDKYACKCGPAYKDDQCTITNNCNPNPCIYVEYEEIKTANCTNKIGDYTCSCPSGTSDGLNNYTCACSPDYKGNQCQNGLNEYKCTCSADYTGPQCKMTVIVWKVAQLFGGIDDIINLLEDVVKTPSLIKDLVPFLLGQQPRDNQSAMSWDFEELFEWASYEKHELDYKRDFTLTFDTTLGNCYTFNNGNCSRRWFSRKSGQDGGFRAKMRVRQNQYLAWIDTASLLVFVHPPEESIFAESVRYQVAPNTSTSIITQRNAYSRLSGKYGTCIKDKEEVVSYYYSGDYTTAGCFRGCYQDAVFEECGCMDPRYAMPEEMSACNMSVWNCVKGITAEKGDASTWTDCKCPSPCSESQFDSAYAKSSFPSYYFGCEGLKSDVTKYKYCMGNYTDSLFISVYIPKLTRKVFAEVPAMTVS</sequence>
<feature type="disulfide bond" evidence="17">
    <location>
        <begin position="339"/>
        <end position="348"/>
    </location>
</feature>
<dbReference type="Pfam" id="PF00858">
    <property type="entry name" value="ASC"/>
    <property type="match status" value="1"/>
</dbReference>
<name>A0A914YX55_9BILA</name>
<dbReference type="SMART" id="SM00179">
    <property type="entry name" value="EGF_CA"/>
    <property type="match status" value="12"/>
</dbReference>
<evidence type="ECO:0000256" key="3">
    <source>
        <dbReference type="ARBA" id="ARBA00022448"/>
    </source>
</evidence>
<evidence type="ECO:0000256" key="15">
    <source>
        <dbReference type="ARBA" id="ARBA00023201"/>
    </source>
</evidence>
<feature type="domain" description="EGF-like" evidence="19">
    <location>
        <begin position="268"/>
        <end position="304"/>
    </location>
</feature>
<evidence type="ECO:0000256" key="16">
    <source>
        <dbReference type="ARBA" id="ARBA00023303"/>
    </source>
</evidence>
<keyword evidence="13 17" id="KW-1015">Disulfide bond</keyword>
<accession>A0A914YX55</accession>
<evidence type="ECO:0000256" key="9">
    <source>
        <dbReference type="ARBA" id="ARBA00022989"/>
    </source>
</evidence>
<feature type="disulfide bond" evidence="17">
    <location>
        <begin position="548"/>
        <end position="557"/>
    </location>
</feature>
<dbReference type="FunFam" id="2.10.25.10:FF:000095">
    <property type="entry name" value="Notch, isoform B"/>
    <property type="match status" value="1"/>
</dbReference>
<evidence type="ECO:0000256" key="18">
    <source>
        <dbReference type="RuleBase" id="RU000679"/>
    </source>
</evidence>
<keyword evidence="6 18" id="KW-0812">Transmembrane</keyword>
<dbReference type="InterPro" id="IPR001873">
    <property type="entry name" value="ENaC"/>
</dbReference>
<evidence type="ECO:0000313" key="20">
    <source>
        <dbReference type="Proteomes" id="UP000887577"/>
    </source>
</evidence>
<feature type="disulfide bond" evidence="17">
    <location>
        <begin position="165"/>
        <end position="174"/>
    </location>
</feature>
<evidence type="ECO:0000256" key="14">
    <source>
        <dbReference type="ARBA" id="ARBA00023180"/>
    </source>
</evidence>
<feature type="disulfide bond" evidence="17">
    <location>
        <begin position="120"/>
        <end position="129"/>
    </location>
</feature>
<comment type="caution">
    <text evidence="17">Lacks conserved residue(s) required for the propagation of feature annotation.</text>
</comment>
<keyword evidence="5 17" id="KW-0245">EGF-like domain</keyword>
<feature type="domain" description="EGF-like" evidence="19">
    <location>
        <begin position="221"/>
        <end position="267"/>
    </location>
</feature>
<evidence type="ECO:0000259" key="19">
    <source>
        <dbReference type="PROSITE" id="PS50026"/>
    </source>
</evidence>
<dbReference type="Gene3D" id="2.10.25.10">
    <property type="entry name" value="Laminin"/>
    <property type="match status" value="11"/>
</dbReference>
<evidence type="ECO:0000256" key="4">
    <source>
        <dbReference type="ARBA" id="ARBA00022461"/>
    </source>
</evidence>
<dbReference type="Proteomes" id="UP000887577">
    <property type="component" value="Unplaced"/>
</dbReference>
<evidence type="ECO:0000256" key="2">
    <source>
        <dbReference type="ARBA" id="ARBA00007193"/>
    </source>
</evidence>
<keyword evidence="10" id="KW-0915">Sodium</keyword>
<feature type="domain" description="EGF-like" evidence="19">
    <location>
        <begin position="433"/>
        <end position="476"/>
    </location>
</feature>
<dbReference type="WBParaSite" id="PSU_v2.g2663.t1">
    <property type="protein sequence ID" value="PSU_v2.g2663.t1"/>
    <property type="gene ID" value="PSU_v2.g2663"/>
</dbReference>
<keyword evidence="4 18" id="KW-0894">Sodium channel</keyword>
<dbReference type="InterPro" id="IPR000742">
    <property type="entry name" value="EGF"/>
</dbReference>
<dbReference type="SUPFAM" id="SSF57196">
    <property type="entry name" value="EGF/Laminin"/>
    <property type="match status" value="4"/>
</dbReference>
<evidence type="ECO:0000256" key="17">
    <source>
        <dbReference type="PROSITE-ProRule" id="PRU00076"/>
    </source>
</evidence>
<dbReference type="GO" id="GO:0016020">
    <property type="term" value="C:membrane"/>
    <property type="evidence" value="ECO:0007669"/>
    <property type="project" value="UniProtKB-SubCell"/>
</dbReference>
<proteinExistence type="inferred from homology"/>
<feature type="disulfide bond" evidence="17">
    <location>
        <begin position="511"/>
        <end position="520"/>
    </location>
</feature>
<feature type="domain" description="EGF-like" evidence="19">
    <location>
        <begin position="176"/>
        <end position="219"/>
    </location>
</feature>
<evidence type="ECO:0000256" key="10">
    <source>
        <dbReference type="ARBA" id="ARBA00023053"/>
    </source>
</evidence>
<comment type="similarity">
    <text evidence="2 18">Belongs to the amiloride-sensitive sodium channel (TC 1.A.6) family.</text>
</comment>
<feature type="domain" description="EGF-like" evidence="19">
    <location>
        <begin position="395"/>
        <end position="431"/>
    </location>
</feature>
<keyword evidence="3 18" id="KW-0813">Transport</keyword>
<dbReference type="PROSITE" id="PS00022">
    <property type="entry name" value="EGF_1"/>
    <property type="match status" value="12"/>
</dbReference>
<feature type="domain" description="EGF-like" evidence="19">
    <location>
        <begin position="132"/>
        <end position="175"/>
    </location>
</feature>
<evidence type="ECO:0000313" key="21">
    <source>
        <dbReference type="WBParaSite" id="PSU_v2.g2663.t1"/>
    </source>
</evidence>
<dbReference type="GO" id="GO:0005509">
    <property type="term" value="F:calcium ion binding"/>
    <property type="evidence" value="ECO:0007669"/>
    <property type="project" value="InterPro"/>
</dbReference>
<dbReference type="PROSITE" id="PS01186">
    <property type="entry name" value="EGF_2"/>
    <property type="match status" value="4"/>
</dbReference>
<keyword evidence="16 18" id="KW-0407">Ion channel</keyword>
<dbReference type="PANTHER" id="PTHR12916:SF4">
    <property type="entry name" value="UNINFLATABLE, ISOFORM C"/>
    <property type="match status" value="1"/>
</dbReference>
<feature type="disulfide bond" evidence="17">
    <location>
        <begin position="466"/>
        <end position="475"/>
    </location>
</feature>
<feature type="domain" description="EGF-like" evidence="19">
    <location>
        <begin position="478"/>
        <end position="521"/>
    </location>
</feature>
<feature type="disulfide bond" evidence="17">
    <location>
        <begin position="421"/>
        <end position="430"/>
    </location>
</feature>
<feature type="disulfide bond" evidence="17">
    <location>
        <begin position="637"/>
        <end position="646"/>
    </location>
</feature>
<dbReference type="PROSITE" id="PS00010">
    <property type="entry name" value="ASX_HYDROXYL"/>
    <property type="match status" value="10"/>
</dbReference>
<evidence type="ECO:0000256" key="6">
    <source>
        <dbReference type="ARBA" id="ARBA00022692"/>
    </source>
</evidence>
<feature type="disulfide bond" evidence="17">
    <location>
        <begin position="209"/>
        <end position="218"/>
    </location>
</feature>
<feature type="disulfide bond" evidence="17">
    <location>
        <begin position="56"/>
        <end position="73"/>
    </location>
</feature>
<evidence type="ECO:0000256" key="13">
    <source>
        <dbReference type="ARBA" id="ARBA00023157"/>
    </source>
</evidence>
<evidence type="ECO:0000256" key="11">
    <source>
        <dbReference type="ARBA" id="ARBA00023065"/>
    </source>
</evidence>
<dbReference type="SMART" id="SM00181">
    <property type="entry name" value="EGF"/>
    <property type="match status" value="15"/>
</dbReference>
<dbReference type="AlphaFoldDB" id="A0A914YX55"/>
<dbReference type="Pfam" id="PF00008">
    <property type="entry name" value="EGF"/>
    <property type="match status" value="1"/>
</dbReference>
<keyword evidence="15 18" id="KW-0739">Sodium transport</keyword>
<evidence type="ECO:0000256" key="7">
    <source>
        <dbReference type="ARBA" id="ARBA00022729"/>
    </source>
</evidence>
<feature type="domain" description="EGF-like" evidence="19">
    <location>
        <begin position="560"/>
        <end position="603"/>
    </location>
</feature>
<feature type="domain" description="EGF-like" evidence="19">
    <location>
        <begin position="522"/>
        <end position="558"/>
    </location>
</feature>
<evidence type="ECO:0000256" key="8">
    <source>
        <dbReference type="ARBA" id="ARBA00022737"/>
    </source>
</evidence>
<dbReference type="GO" id="GO:0005272">
    <property type="term" value="F:sodium channel activity"/>
    <property type="evidence" value="ECO:0007669"/>
    <property type="project" value="UniProtKB-KW"/>
</dbReference>
<keyword evidence="11 18" id="KW-0406">Ion transport</keyword>
<keyword evidence="20" id="KW-1185">Reference proteome</keyword>
<feature type="disulfide bond" evidence="17">
    <location>
        <begin position="593"/>
        <end position="602"/>
    </location>
</feature>
<protein>
    <submittedName>
        <fullName evidence="21">EGF-like domain-containing protein</fullName>
    </submittedName>
</protein>
<dbReference type="Gene3D" id="2.60.470.10">
    <property type="entry name" value="Acid-sensing ion channels like domains"/>
    <property type="match status" value="1"/>
</dbReference>
<evidence type="ECO:0000256" key="12">
    <source>
        <dbReference type="ARBA" id="ARBA00023136"/>
    </source>
</evidence>
<dbReference type="PROSITE" id="PS50026">
    <property type="entry name" value="EGF_3"/>
    <property type="match status" value="13"/>
</dbReference>
<keyword evidence="14" id="KW-0325">Glycoprotein</keyword>
<reference evidence="21" key="1">
    <citation type="submission" date="2022-11" db="UniProtKB">
        <authorList>
            <consortium name="WormBaseParasite"/>
        </authorList>
    </citation>
    <scope>IDENTIFICATION</scope>
</reference>
<keyword evidence="12" id="KW-0472">Membrane</keyword>